<feature type="transmembrane region" description="Helical" evidence="1">
    <location>
        <begin position="320"/>
        <end position="337"/>
    </location>
</feature>
<feature type="transmembrane region" description="Helical" evidence="1">
    <location>
        <begin position="203"/>
        <end position="224"/>
    </location>
</feature>
<dbReference type="Pfam" id="PF11168">
    <property type="entry name" value="DUF2955"/>
    <property type="match status" value="1"/>
</dbReference>
<evidence type="ECO:0000256" key="1">
    <source>
        <dbReference type="SAM" id="Phobius"/>
    </source>
</evidence>
<proteinExistence type="predicted"/>
<feature type="transmembrane region" description="Helical" evidence="1">
    <location>
        <begin position="261"/>
        <end position="277"/>
    </location>
</feature>
<reference evidence="2 3" key="1">
    <citation type="submission" date="2016-09" db="EMBL/GenBank/DDBJ databases">
        <title>Photobacterium proteolyticum sp. nov. a protease producing bacterium isolated from ocean sediments of Laizhou Bay.</title>
        <authorList>
            <person name="Li Y."/>
        </authorList>
    </citation>
    <scope>NUCLEOTIDE SEQUENCE [LARGE SCALE GENOMIC DNA]</scope>
    <source>
        <strain evidence="2 3">13-12</strain>
    </source>
</reference>
<evidence type="ECO:0008006" key="4">
    <source>
        <dbReference type="Google" id="ProtNLM"/>
    </source>
</evidence>
<dbReference type="AlphaFoldDB" id="A0A1Q9GEF7"/>
<evidence type="ECO:0000313" key="2">
    <source>
        <dbReference type="EMBL" id="OLQ72787.1"/>
    </source>
</evidence>
<feature type="transmembrane region" description="Helical" evidence="1">
    <location>
        <begin position="88"/>
        <end position="106"/>
    </location>
</feature>
<dbReference type="STRING" id="1903952.BIT28_06235"/>
<organism evidence="2 3">
    <name type="scientific">Photobacterium proteolyticum</name>
    <dbReference type="NCBI Taxonomy" id="1903952"/>
    <lineage>
        <taxon>Bacteria</taxon>
        <taxon>Pseudomonadati</taxon>
        <taxon>Pseudomonadota</taxon>
        <taxon>Gammaproteobacteria</taxon>
        <taxon>Vibrionales</taxon>
        <taxon>Vibrionaceae</taxon>
        <taxon>Photobacterium</taxon>
    </lineage>
</organism>
<sequence length="343" mass="38108">MSVNRTAVAEESYGLLRRRIFRYTFGVMLATVLAYSINWTLAYIMPVFVAKFFVDRPVPTRETFDELFLAMVVTVLIALGVSNGVTQYPLILLLLIGLLMFWAYYLFQDPRWNFFAMILMIAVLLVPYMGIIHPAAALLLGKGLMVSGIGAVVIFWLMHQILPEPVSVSELPSGQSRNAEQSEALRVGYALKALAISFPVIVYFYYFQISGALLTLAFIGILSLQLTRSGSIKLSAFLLMTNVAGGGLAIVAYELLVITPWFPFLLAMMTLFTLLFAQKLYEEPHKAPVYAGIFSAMLVVFGSVISASGKEIDVSFYTRIGQILMASTYLVLVAWLVDRHASE</sequence>
<accession>A0A1Q9GEF7</accession>
<feature type="transmembrane region" description="Helical" evidence="1">
    <location>
        <begin position="20"/>
        <end position="44"/>
    </location>
</feature>
<keyword evidence="1" id="KW-0472">Membrane</keyword>
<feature type="transmembrane region" description="Helical" evidence="1">
    <location>
        <begin position="289"/>
        <end position="308"/>
    </location>
</feature>
<comment type="caution">
    <text evidence="2">The sequence shown here is derived from an EMBL/GenBank/DDBJ whole genome shotgun (WGS) entry which is preliminary data.</text>
</comment>
<dbReference type="RefSeq" id="WP_075766803.1">
    <property type="nucleotide sequence ID" value="NZ_MJIL01000090.1"/>
</dbReference>
<gene>
    <name evidence="2" type="ORF">BIT28_06235</name>
</gene>
<name>A0A1Q9GEF7_9GAMM</name>
<keyword evidence="1" id="KW-0812">Transmembrane</keyword>
<keyword evidence="3" id="KW-1185">Reference proteome</keyword>
<dbReference type="Proteomes" id="UP000186905">
    <property type="component" value="Unassembled WGS sequence"/>
</dbReference>
<feature type="transmembrane region" description="Helical" evidence="1">
    <location>
        <begin position="143"/>
        <end position="162"/>
    </location>
</feature>
<keyword evidence="1" id="KW-1133">Transmembrane helix</keyword>
<feature type="transmembrane region" description="Helical" evidence="1">
    <location>
        <begin position="112"/>
        <end position="131"/>
    </location>
</feature>
<evidence type="ECO:0000313" key="3">
    <source>
        <dbReference type="Proteomes" id="UP000186905"/>
    </source>
</evidence>
<protein>
    <recommendedName>
        <fullName evidence="4">DUF2955 domain-containing protein</fullName>
    </recommendedName>
</protein>
<feature type="transmembrane region" description="Helical" evidence="1">
    <location>
        <begin position="64"/>
        <end position="81"/>
    </location>
</feature>
<dbReference type="EMBL" id="MJIL01000090">
    <property type="protein sequence ID" value="OLQ72787.1"/>
    <property type="molecule type" value="Genomic_DNA"/>
</dbReference>
<feature type="transmembrane region" description="Helical" evidence="1">
    <location>
        <begin position="236"/>
        <end position="255"/>
    </location>
</feature>
<dbReference type="InterPro" id="IPR022604">
    <property type="entry name" value="DUF2955"/>
</dbReference>
<dbReference type="OrthoDB" id="6222260at2"/>